<reference evidence="2" key="1">
    <citation type="submission" date="2023-04" db="EMBL/GenBank/DDBJ databases">
        <title>Phytophthora lilii NBRC 32176.</title>
        <authorList>
            <person name="Ichikawa N."/>
            <person name="Sato H."/>
            <person name="Tonouchi N."/>
        </authorList>
    </citation>
    <scope>NUCLEOTIDE SEQUENCE</scope>
    <source>
        <strain evidence="2">NBRC 32176</strain>
    </source>
</reference>
<keyword evidence="1" id="KW-0732">Signal</keyword>
<keyword evidence="3" id="KW-1185">Reference proteome</keyword>
<comment type="caution">
    <text evidence="2">The sequence shown here is derived from an EMBL/GenBank/DDBJ whole genome shotgun (WGS) entry which is preliminary data.</text>
</comment>
<evidence type="ECO:0000256" key="1">
    <source>
        <dbReference type="SAM" id="SignalP"/>
    </source>
</evidence>
<sequence>MKLPGLGVLGLPVAATDVDAGVPEATDVGVGVIEFGVSASTGTSVTGADGVAVEGCVVVVEGPVAGVVDGCIVMEGVVVVITGDAVPVGEGGEVATGDPVTEDVVWCSCCWGC</sequence>
<protein>
    <submittedName>
        <fullName evidence="2">Unnamed protein product</fullName>
    </submittedName>
</protein>
<organism evidence="2 3">
    <name type="scientific">Phytophthora lilii</name>
    <dbReference type="NCBI Taxonomy" id="2077276"/>
    <lineage>
        <taxon>Eukaryota</taxon>
        <taxon>Sar</taxon>
        <taxon>Stramenopiles</taxon>
        <taxon>Oomycota</taxon>
        <taxon>Peronosporomycetes</taxon>
        <taxon>Peronosporales</taxon>
        <taxon>Peronosporaceae</taxon>
        <taxon>Phytophthora</taxon>
    </lineage>
</organism>
<gene>
    <name evidence="2" type="ORF">Plil01_001187500</name>
</gene>
<dbReference type="AlphaFoldDB" id="A0A9W6X325"/>
<dbReference type="EMBL" id="BSXW01000703">
    <property type="protein sequence ID" value="GMF28251.1"/>
    <property type="molecule type" value="Genomic_DNA"/>
</dbReference>
<evidence type="ECO:0000313" key="3">
    <source>
        <dbReference type="Proteomes" id="UP001165083"/>
    </source>
</evidence>
<accession>A0A9W6X325</accession>
<dbReference type="Proteomes" id="UP001165083">
    <property type="component" value="Unassembled WGS sequence"/>
</dbReference>
<name>A0A9W6X325_9STRA</name>
<evidence type="ECO:0000313" key="2">
    <source>
        <dbReference type="EMBL" id="GMF28251.1"/>
    </source>
</evidence>
<feature type="chain" id="PRO_5040846737" evidence="1">
    <location>
        <begin position="21"/>
        <end position="113"/>
    </location>
</feature>
<proteinExistence type="predicted"/>
<feature type="signal peptide" evidence="1">
    <location>
        <begin position="1"/>
        <end position="20"/>
    </location>
</feature>